<accession>A0ABQ3GIP4</accession>
<keyword evidence="2" id="KW-0472">Membrane</keyword>
<dbReference type="EMBL" id="BMXK01000006">
    <property type="protein sequence ID" value="GHD06153.1"/>
    <property type="molecule type" value="Genomic_DNA"/>
</dbReference>
<dbReference type="Proteomes" id="UP000642819">
    <property type="component" value="Unassembled WGS sequence"/>
</dbReference>
<keyword evidence="2" id="KW-1133">Transmembrane helix</keyword>
<evidence type="ECO:0000256" key="2">
    <source>
        <dbReference type="SAM" id="Phobius"/>
    </source>
</evidence>
<evidence type="ECO:0000313" key="3">
    <source>
        <dbReference type="EMBL" id="GHD06153.1"/>
    </source>
</evidence>
<feature type="transmembrane region" description="Helical" evidence="2">
    <location>
        <begin position="83"/>
        <end position="103"/>
    </location>
</feature>
<feature type="transmembrane region" description="Helical" evidence="2">
    <location>
        <begin position="53"/>
        <end position="71"/>
    </location>
</feature>
<organism evidence="3 4">
    <name type="scientific">Zhihengliuella salsuginis</name>
    <dbReference type="NCBI Taxonomy" id="578222"/>
    <lineage>
        <taxon>Bacteria</taxon>
        <taxon>Bacillati</taxon>
        <taxon>Actinomycetota</taxon>
        <taxon>Actinomycetes</taxon>
        <taxon>Micrococcales</taxon>
        <taxon>Micrococcaceae</taxon>
        <taxon>Zhihengliuella</taxon>
    </lineage>
</organism>
<evidence type="ECO:0000313" key="4">
    <source>
        <dbReference type="Proteomes" id="UP000642819"/>
    </source>
</evidence>
<comment type="caution">
    <text evidence="3">The sequence shown here is derived from an EMBL/GenBank/DDBJ whole genome shotgun (WGS) entry which is preliminary data.</text>
</comment>
<reference evidence="4" key="1">
    <citation type="journal article" date="2019" name="Int. J. Syst. Evol. Microbiol.">
        <title>The Global Catalogue of Microorganisms (GCM) 10K type strain sequencing project: providing services to taxonomists for standard genome sequencing and annotation.</title>
        <authorList>
            <consortium name="The Broad Institute Genomics Platform"/>
            <consortium name="The Broad Institute Genome Sequencing Center for Infectious Disease"/>
            <person name="Wu L."/>
            <person name="Ma J."/>
        </authorList>
    </citation>
    <scope>NUCLEOTIDE SEQUENCE [LARGE SCALE GENOMIC DNA]</scope>
    <source>
        <strain evidence="4">KCTC 19466</strain>
    </source>
</reference>
<feature type="transmembrane region" description="Helical" evidence="2">
    <location>
        <begin position="6"/>
        <end position="26"/>
    </location>
</feature>
<gene>
    <name evidence="3" type="ORF">GCM10008096_15780</name>
</gene>
<evidence type="ECO:0000256" key="1">
    <source>
        <dbReference type="SAM" id="MobiDB-lite"/>
    </source>
</evidence>
<protein>
    <submittedName>
        <fullName evidence="3">Uncharacterized protein</fullName>
    </submittedName>
</protein>
<name>A0ABQ3GIP4_9MICC</name>
<feature type="region of interest" description="Disordered" evidence="1">
    <location>
        <begin position="142"/>
        <end position="162"/>
    </location>
</feature>
<proteinExistence type="predicted"/>
<dbReference type="RefSeq" id="WP_189349606.1">
    <property type="nucleotide sequence ID" value="NZ_BMXK01000006.1"/>
</dbReference>
<keyword evidence="2" id="KW-0812">Transmembrane</keyword>
<keyword evidence="4" id="KW-1185">Reference proteome</keyword>
<sequence length="162" mass="18484">MGPIASYFAYAVAPAALTWVYAWLAWTGRYRRWVRSPVTIGIAPAFTWHKRNYWPFLAAALGTGHLFWGAFSTVNYMYPDEDVLASAFLYAGAAIIFLFGSWWPEAWRPQWHKDWVARGGDRDRTGTPLFSNEELIARGKLPHGAAAKIQRQQARGARKKRH</sequence>
<feature type="compositionally biased region" description="Low complexity" evidence="1">
    <location>
        <begin position="144"/>
        <end position="155"/>
    </location>
</feature>